<dbReference type="SMART" id="SM00674">
    <property type="entry name" value="CENPB"/>
    <property type="match status" value="1"/>
</dbReference>
<evidence type="ECO:0000313" key="8">
    <source>
        <dbReference type="Proteomes" id="UP000478052"/>
    </source>
</evidence>
<proteinExistence type="predicted"/>
<dbReference type="InterPro" id="IPR007889">
    <property type="entry name" value="HTH_Psq"/>
</dbReference>
<dbReference type="InterPro" id="IPR009057">
    <property type="entry name" value="Homeodomain-like_sf"/>
</dbReference>
<dbReference type="Proteomes" id="UP000478052">
    <property type="component" value="Unassembled WGS sequence"/>
</dbReference>
<dbReference type="InterPro" id="IPR006600">
    <property type="entry name" value="HTH_CenpB_DNA-bd_dom"/>
</dbReference>
<dbReference type="AlphaFoldDB" id="A0A6G0VL57"/>
<dbReference type="PROSITE" id="PS50960">
    <property type="entry name" value="HTH_PSQ"/>
    <property type="match status" value="1"/>
</dbReference>
<dbReference type="OrthoDB" id="6585662at2759"/>
<comment type="caution">
    <text evidence="7">The sequence shown here is derived from an EMBL/GenBank/DDBJ whole genome shotgun (WGS) entry which is preliminary data.</text>
</comment>
<dbReference type="Pfam" id="PF04218">
    <property type="entry name" value="CENP-B_N"/>
    <property type="match status" value="1"/>
</dbReference>
<dbReference type="Gene3D" id="1.10.10.60">
    <property type="entry name" value="Homeodomain-like"/>
    <property type="match status" value="2"/>
</dbReference>
<keyword evidence="3 4" id="KW-0539">Nucleus</keyword>
<dbReference type="GO" id="GO:0005634">
    <property type="term" value="C:nucleus"/>
    <property type="evidence" value="ECO:0007669"/>
    <property type="project" value="UniProtKB-SubCell"/>
</dbReference>
<dbReference type="EMBL" id="VUJU01015254">
    <property type="protein sequence ID" value="KAF0695533.1"/>
    <property type="molecule type" value="Genomic_DNA"/>
</dbReference>
<dbReference type="GO" id="GO:0003677">
    <property type="term" value="F:DNA binding"/>
    <property type="evidence" value="ECO:0007669"/>
    <property type="project" value="UniProtKB-UniRule"/>
</dbReference>
<feature type="domain" description="HTH psq-type" evidence="5">
    <location>
        <begin position="21"/>
        <end position="72"/>
    </location>
</feature>
<accession>A0A6G0VL57</accession>
<comment type="subcellular location">
    <subcellularLocation>
        <location evidence="1 4">Nucleus</location>
    </subcellularLocation>
</comment>
<keyword evidence="2 4" id="KW-0238">DNA-binding</keyword>
<dbReference type="InterPro" id="IPR004875">
    <property type="entry name" value="DDE_SF_endonuclease_dom"/>
</dbReference>
<reference evidence="7 8" key="1">
    <citation type="submission" date="2019-08" db="EMBL/GenBank/DDBJ databases">
        <title>Whole genome of Aphis craccivora.</title>
        <authorList>
            <person name="Voronova N.V."/>
            <person name="Shulinski R.S."/>
            <person name="Bandarenka Y.V."/>
            <person name="Zhorov D.G."/>
            <person name="Warner D."/>
        </authorList>
    </citation>
    <scope>NUCLEOTIDE SEQUENCE [LARGE SCALE GENOMIC DNA]</scope>
    <source>
        <strain evidence="7">180601</strain>
        <tissue evidence="7">Whole Body</tissue>
    </source>
</reference>
<gene>
    <name evidence="7" type="ORF">FWK35_00037489</name>
</gene>
<evidence type="ECO:0000256" key="3">
    <source>
        <dbReference type="ARBA" id="ARBA00023242"/>
    </source>
</evidence>
<dbReference type="PROSITE" id="PS51253">
    <property type="entry name" value="HTH_CENPB"/>
    <property type="match status" value="1"/>
</dbReference>
<evidence type="ECO:0000256" key="1">
    <source>
        <dbReference type="ARBA" id="ARBA00004123"/>
    </source>
</evidence>
<sequence>MHSFSCRFDCYPFRHDPNKLKMSNKRRRCFTIAEKVKIIERLESGVSNKDLCQELGISQSTLSTIWKSKDQIKSVFQKDMTSNKRLKCSQHQDVEQALLEWFKIQRSKNIPISGPILQEKATEFGKRFNKIDFQCSSSWINRFRQRHNIVFGKISGESSSVPVGVSENWLEHVWPNLRKNYSDCDIYNADETGLFYRLTPSQTLRFKGETCSGGKLSKERLTILVASNMTGSYKKKLLVIGKSKTPRCFKNVKNLTVDYKSNKKAWMTGDIFSDWLKEWDKQLAKEKRHILLTVDNCPAHPPVQTEFIKLVFLPPNTTSVLQPMDQGIIKAIKVKFRKKLVLKIINQEEQGKDIKISVLDAILMISDAWNDISTTTIRNCFHHAGFKASVNDETEIVNENNLDTECFSEENIQSFAEVDDALLTNEEPNEEEIVKSILNEKNNDESEQGDEESEEIVFKVPSISEMYFYIDQVRTFVSVNSDINTPEVSMALNNISNFVKKSYSNYKQTTIKDYFSNKS</sequence>
<evidence type="ECO:0000259" key="5">
    <source>
        <dbReference type="PROSITE" id="PS50960"/>
    </source>
</evidence>
<dbReference type="SUPFAM" id="SSF46689">
    <property type="entry name" value="Homeodomain-like"/>
    <property type="match status" value="2"/>
</dbReference>
<evidence type="ECO:0000256" key="4">
    <source>
        <dbReference type="PROSITE-ProRule" id="PRU00320"/>
    </source>
</evidence>
<feature type="domain" description="HTH CENPB-type" evidence="6">
    <location>
        <begin position="82"/>
        <end position="153"/>
    </location>
</feature>
<organism evidence="7 8">
    <name type="scientific">Aphis craccivora</name>
    <name type="common">Cowpea aphid</name>
    <dbReference type="NCBI Taxonomy" id="307492"/>
    <lineage>
        <taxon>Eukaryota</taxon>
        <taxon>Metazoa</taxon>
        <taxon>Ecdysozoa</taxon>
        <taxon>Arthropoda</taxon>
        <taxon>Hexapoda</taxon>
        <taxon>Insecta</taxon>
        <taxon>Pterygota</taxon>
        <taxon>Neoptera</taxon>
        <taxon>Paraneoptera</taxon>
        <taxon>Hemiptera</taxon>
        <taxon>Sternorrhyncha</taxon>
        <taxon>Aphidomorpha</taxon>
        <taxon>Aphidoidea</taxon>
        <taxon>Aphididae</taxon>
        <taxon>Aphidini</taxon>
        <taxon>Aphis</taxon>
        <taxon>Aphis</taxon>
    </lineage>
</organism>
<name>A0A6G0VL57_APHCR</name>
<evidence type="ECO:0000313" key="7">
    <source>
        <dbReference type="EMBL" id="KAF0695533.1"/>
    </source>
</evidence>
<dbReference type="InterPro" id="IPR036397">
    <property type="entry name" value="RNaseH_sf"/>
</dbReference>
<feature type="DNA-binding region" description="H-T-H motif" evidence="4">
    <location>
        <begin position="48"/>
        <end position="68"/>
    </location>
</feature>
<dbReference type="Pfam" id="PF03184">
    <property type="entry name" value="DDE_1"/>
    <property type="match status" value="1"/>
</dbReference>
<keyword evidence="8" id="KW-1185">Reference proteome</keyword>
<protein>
    <submittedName>
        <fullName evidence="7">Tigger transposable element-derived protein 4-like</fullName>
    </submittedName>
</protein>
<evidence type="ECO:0000259" key="6">
    <source>
        <dbReference type="PROSITE" id="PS51253"/>
    </source>
</evidence>
<dbReference type="PANTHER" id="PTHR19303:SF73">
    <property type="entry name" value="PROTEIN PDC2"/>
    <property type="match status" value="1"/>
</dbReference>
<evidence type="ECO:0000256" key="2">
    <source>
        <dbReference type="ARBA" id="ARBA00023125"/>
    </source>
</evidence>
<dbReference type="InterPro" id="IPR050863">
    <property type="entry name" value="CenT-Element_Derived"/>
</dbReference>
<dbReference type="PANTHER" id="PTHR19303">
    <property type="entry name" value="TRANSPOSON"/>
    <property type="match status" value="1"/>
</dbReference>
<dbReference type="Gene3D" id="3.30.420.10">
    <property type="entry name" value="Ribonuclease H-like superfamily/Ribonuclease H"/>
    <property type="match status" value="1"/>
</dbReference>
<dbReference type="Pfam" id="PF03221">
    <property type="entry name" value="HTH_Tnp_Tc5"/>
    <property type="match status" value="1"/>
</dbReference>